<proteinExistence type="predicted"/>
<evidence type="ECO:0000256" key="1">
    <source>
        <dbReference type="PROSITE-ProRule" id="PRU00175"/>
    </source>
</evidence>
<dbReference type="GO" id="GO:0008270">
    <property type="term" value="F:zinc ion binding"/>
    <property type="evidence" value="ECO:0007669"/>
    <property type="project" value="UniProtKB-KW"/>
</dbReference>
<dbReference type="InterPro" id="IPR001841">
    <property type="entry name" value="Znf_RING"/>
</dbReference>
<dbReference type="AlphaFoldDB" id="A0A5B0SE12"/>
<organism evidence="3 4">
    <name type="scientific">Puccinia graminis f. sp. tritici</name>
    <dbReference type="NCBI Taxonomy" id="56615"/>
    <lineage>
        <taxon>Eukaryota</taxon>
        <taxon>Fungi</taxon>
        <taxon>Dikarya</taxon>
        <taxon>Basidiomycota</taxon>
        <taxon>Pucciniomycotina</taxon>
        <taxon>Pucciniomycetes</taxon>
        <taxon>Pucciniales</taxon>
        <taxon>Pucciniaceae</taxon>
        <taxon>Puccinia</taxon>
    </lineage>
</organism>
<dbReference type="SUPFAM" id="SSF57850">
    <property type="entry name" value="RING/U-box"/>
    <property type="match status" value="1"/>
</dbReference>
<keyword evidence="1" id="KW-0479">Metal-binding</keyword>
<accession>A0A5B0SE12</accession>
<keyword evidence="1" id="KW-0863">Zinc-finger</keyword>
<protein>
    <recommendedName>
        <fullName evidence="2">RING-type domain-containing protein</fullName>
    </recommendedName>
</protein>
<evidence type="ECO:0000313" key="4">
    <source>
        <dbReference type="Proteomes" id="UP000325313"/>
    </source>
</evidence>
<name>A0A5B0SE12_PUCGR</name>
<gene>
    <name evidence="3" type="ORF">PGTUg99_022980</name>
</gene>
<dbReference type="EMBL" id="VDEP01000039">
    <property type="protein sequence ID" value="KAA1135413.1"/>
    <property type="molecule type" value="Genomic_DNA"/>
</dbReference>
<reference evidence="3 4" key="1">
    <citation type="submission" date="2019-05" db="EMBL/GenBank/DDBJ databases">
        <title>Emergence of the Ug99 lineage of the wheat stem rust pathogen through somatic hybridization.</title>
        <authorList>
            <person name="Li F."/>
            <person name="Upadhyaya N.M."/>
            <person name="Sperschneider J."/>
            <person name="Matny O."/>
            <person name="Nguyen-Phuc H."/>
            <person name="Mago R."/>
            <person name="Raley C."/>
            <person name="Miller M.E."/>
            <person name="Silverstein K.A.T."/>
            <person name="Henningsen E."/>
            <person name="Hirsch C.D."/>
            <person name="Visser B."/>
            <person name="Pretorius Z.A."/>
            <person name="Steffenson B.J."/>
            <person name="Schwessinger B."/>
            <person name="Dodds P.N."/>
            <person name="Figueroa M."/>
        </authorList>
    </citation>
    <scope>NUCLEOTIDE SEQUENCE [LARGE SCALE GENOMIC DNA]</scope>
    <source>
        <strain evidence="3 4">Ug99</strain>
    </source>
</reference>
<dbReference type="SMART" id="SM00184">
    <property type="entry name" value="RING"/>
    <property type="match status" value="1"/>
</dbReference>
<keyword evidence="1" id="KW-0862">Zinc</keyword>
<evidence type="ECO:0000259" key="2">
    <source>
        <dbReference type="PROSITE" id="PS50089"/>
    </source>
</evidence>
<evidence type="ECO:0000313" key="3">
    <source>
        <dbReference type="EMBL" id="KAA1135413.1"/>
    </source>
</evidence>
<dbReference type="Gene3D" id="3.30.40.10">
    <property type="entry name" value="Zinc/RING finger domain, C3HC4 (zinc finger)"/>
    <property type="match status" value="1"/>
</dbReference>
<comment type="caution">
    <text evidence="3">The sequence shown here is derived from an EMBL/GenBank/DDBJ whole genome shotgun (WGS) entry which is preliminary data.</text>
</comment>
<feature type="domain" description="RING-type" evidence="2">
    <location>
        <begin position="134"/>
        <end position="174"/>
    </location>
</feature>
<dbReference type="Proteomes" id="UP000325313">
    <property type="component" value="Unassembled WGS sequence"/>
</dbReference>
<sequence>MTIYEIIFSSNLIYSSGILLQQANSWKNTGCVLLFKPLFCWLALTSNYYKRAVKKMLFKSTSIKIFPYFLIIMLVARHSEMKVSDRSPQLPEPFKEIGVHLEPNFNCQKKESIDSLGILSHERLVRRAAREETCSLCAQAIEPYTGPPSPIGCNHRFHVECLETIKVTECPICKTRPENWIHRNNELRLEEQARRVQPEDSYCSKTVVLFWVIAFIPPLLARIYS</sequence>
<dbReference type="PROSITE" id="PS50089">
    <property type="entry name" value="ZF_RING_2"/>
    <property type="match status" value="1"/>
</dbReference>
<dbReference type="InterPro" id="IPR013083">
    <property type="entry name" value="Znf_RING/FYVE/PHD"/>
</dbReference>